<dbReference type="EMBL" id="BT080130">
    <property type="protein sequence ID" value="ACO14554.1"/>
    <property type="molecule type" value="mRNA"/>
</dbReference>
<accession>C1BZV1</accession>
<evidence type="ECO:0000256" key="1">
    <source>
        <dbReference type="ARBA" id="ARBA00004496"/>
    </source>
</evidence>
<name>C1BZV1_CALCM</name>
<protein>
    <recommendedName>
        <fullName evidence="5">peptidylprolyl isomerase</fullName>
        <ecNumber evidence="5">5.2.1.8</ecNumber>
    </recommendedName>
</protein>
<evidence type="ECO:0000256" key="4">
    <source>
        <dbReference type="ARBA" id="ARBA00022803"/>
    </source>
</evidence>
<evidence type="ECO:0000256" key="3">
    <source>
        <dbReference type="ARBA" id="ARBA00022737"/>
    </source>
</evidence>
<dbReference type="InterPro" id="IPR011990">
    <property type="entry name" value="TPR-like_helical_dom_sf"/>
</dbReference>
<dbReference type="GO" id="GO:0005737">
    <property type="term" value="C:cytoplasm"/>
    <property type="evidence" value="ECO:0007669"/>
    <property type="project" value="UniProtKB-SubCell"/>
</dbReference>
<evidence type="ECO:0000256" key="2">
    <source>
        <dbReference type="ARBA" id="ARBA00022490"/>
    </source>
</evidence>
<dbReference type="InterPro" id="IPR056277">
    <property type="entry name" value="PPIase_AIP"/>
</dbReference>
<keyword evidence="3" id="KW-0677">Repeat</keyword>
<dbReference type="PROSITE" id="PS50059">
    <property type="entry name" value="FKBP_PPIASE"/>
    <property type="match status" value="1"/>
</dbReference>
<dbReference type="InterPro" id="IPR046357">
    <property type="entry name" value="PPIase_dom_sf"/>
</dbReference>
<keyword evidence="5" id="KW-0413">Isomerase</keyword>
<dbReference type="InterPro" id="IPR039663">
    <property type="entry name" value="AIP/AIPL1/TTC9"/>
</dbReference>
<comment type="catalytic activity">
    <reaction evidence="5">
        <text>[protein]-peptidylproline (omega=180) = [protein]-peptidylproline (omega=0)</text>
        <dbReference type="Rhea" id="RHEA:16237"/>
        <dbReference type="Rhea" id="RHEA-COMP:10747"/>
        <dbReference type="Rhea" id="RHEA-COMP:10748"/>
        <dbReference type="ChEBI" id="CHEBI:83833"/>
        <dbReference type="ChEBI" id="CHEBI:83834"/>
        <dbReference type="EC" id="5.2.1.8"/>
    </reaction>
</comment>
<keyword evidence="4" id="KW-0802">TPR repeat</keyword>
<dbReference type="PANTHER" id="PTHR11242:SF0">
    <property type="entry name" value="TPR_REGION DOMAIN-CONTAINING PROTEIN"/>
    <property type="match status" value="1"/>
</dbReference>
<dbReference type="EC" id="5.2.1.8" evidence="5"/>
<evidence type="ECO:0000256" key="5">
    <source>
        <dbReference type="PROSITE-ProRule" id="PRU00277"/>
    </source>
</evidence>
<dbReference type="SUPFAM" id="SSF48452">
    <property type="entry name" value="TPR-like"/>
    <property type="match status" value="1"/>
</dbReference>
<dbReference type="PANTHER" id="PTHR11242">
    <property type="entry name" value="ARYL HYDROCARBON RECEPTOR INTERACTING PROTEIN RELATED"/>
    <property type="match status" value="1"/>
</dbReference>
<keyword evidence="5" id="KW-0697">Rotamase</keyword>
<organism evidence="7">
    <name type="scientific">Caligus clemensi</name>
    <name type="common">Sea louse</name>
    <dbReference type="NCBI Taxonomy" id="344056"/>
    <lineage>
        <taxon>Eukaryota</taxon>
        <taxon>Metazoa</taxon>
        <taxon>Ecdysozoa</taxon>
        <taxon>Arthropoda</taxon>
        <taxon>Crustacea</taxon>
        <taxon>Multicrustacea</taxon>
        <taxon>Hexanauplia</taxon>
        <taxon>Copepoda</taxon>
        <taxon>Siphonostomatoida</taxon>
        <taxon>Caligidae</taxon>
        <taxon>Caligus</taxon>
    </lineage>
</organism>
<dbReference type="FunFam" id="1.25.40.10:FF:000052">
    <property type="entry name" value="Aryl-hydrocarbon-interacting protein-like 1"/>
    <property type="match status" value="1"/>
</dbReference>
<feature type="domain" description="PPIase FKBP-type" evidence="6">
    <location>
        <begin position="27"/>
        <end position="107"/>
    </location>
</feature>
<dbReference type="GO" id="GO:0003755">
    <property type="term" value="F:peptidyl-prolyl cis-trans isomerase activity"/>
    <property type="evidence" value="ECO:0007669"/>
    <property type="project" value="UniProtKB-KW"/>
</dbReference>
<dbReference type="InterPro" id="IPR001179">
    <property type="entry name" value="PPIase_FKBP_dom"/>
</dbReference>
<proteinExistence type="evidence at transcript level"/>
<dbReference type="SUPFAM" id="SSF54534">
    <property type="entry name" value="FKBP-like"/>
    <property type="match status" value="1"/>
</dbReference>
<evidence type="ECO:0000313" key="7">
    <source>
        <dbReference type="EMBL" id="ACO14554.1"/>
    </source>
</evidence>
<evidence type="ECO:0000259" key="6">
    <source>
        <dbReference type="PROSITE" id="PS50059"/>
    </source>
</evidence>
<dbReference type="AlphaFoldDB" id="C1BZV1"/>
<sequence length="325" mass="37374">MSGKLCEKKIIYGGHSSEVGPVEWRVGTRITFHFVTKTLDGKVLDDSRKWSKPMELILGKRFRLEIWETALSTMRIGEIATFKVDKRATYNYPVVAKTLRDTFIPGNNKKKEHRGHTCSMMAMSLEGGLGYDDLNQLIKSPASLEFIMELINAESPDEYEKETWQMDPEEKKNSLGKLKEQGNALFRVKKHKEAMAKYAEAIGRLEQLILREKPQDEPWHELRELKVPFLLNYAQCKLIAKEYYAVIEHCSEVLDIDPDNVKALFRRGKANIGAWSPVEAKSDFTRVSVLEPSLANTCLKEIKDIESLEKEKDFEDKEKLKNIFA</sequence>
<dbReference type="Gene3D" id="1.25.40.10">
    <property type="entry name" value="Tetratricopeptide repeat domain"/>
    <property type="match status" value="1"/>
</dbReference>
<comment type="subcellular location">
    <subcellularLocation>
        <location evidence="1">Cytoplasm</location>
    </subcellularLocation>
</comment>
<reference evidence="7" key="1">
    <citation type="submission" date="2009-03" db="EMBL/GenBank/DDBJ databases">
        <title>Caligus clemensi ESTs and full-length cDNAs.</title>
        <authorList>
            <person name="Yasuike M."/>
            <person name="von Schalburg K."/>
            <person name="Cooper G."/>
            <person name="Leong J."/>
            <person name="Jones S.R.M."/>
            <person name="Koop B.F."/>
        </authorList>
    </citation>
    <scope>NUCLEOTIDE SEQUENCE</scope>
    <source>
        <tissue evidence="7">Whole</tissue>
    </source>
</reference>
<gene>
    <name evidence="7" type="primary">AIP</name>
</gene>
<dbReference type="Gene3D" id="3.10.50.40">
    <property type="match status" value="1"/>
</dbReference>
<keyword evidence="2" id="KW-0963">Cytoplasm</keyword>
<dbReference type="Pfam" id="PF23322">
    <property type="entry name" value="PPIase_AIP"/>
    <property type="match status" value="1"/>
</dbReference>